<name>A0A8X6L336_TRICU</name>
<proteinExistence type="predicted"/>
<protein>
    <submittedName>
        <fullName evidence="1">Uncharacterized protein</fullName>
    </submittedName>
</protein>
<gene>
    <name evidence="1" type="ORF">TNCT_364471</name>
</gene>
<reference evidence="1" key="1">
    <citation type="submission" date="2020-07" db="EMBL/GenBank/DDBJ databases">
        <title>Multicomponent nature underlies the extraordinary mechanical properties of spider dragline silk.</title>
        <authorList>
            <person name="Kono N."/>
            <person name="Nakamura H."/>
            <person name="Mori M."/>
            <person name="Yoshida Y."/>
            <person name="Ohtoshi R."/>
            <person name="Malay A.D."/>
            <person name="Moran D.A.P."/>
            <person name="Tomita M."/>
            <person name="Numata K."/>
            <person name="Arakawa K."/>
        </authorList>
    </citation>
    <scope>NUCLEOTIDE SEQUENCE</scope>
</reference>
<keyword evidence="2" id="KW-1185">Reference proteome</keyword>
<dbReference type="EMBL" id="BMAO01014231">
    <property type="protein sequence ID" value="GFQ93646.1"/>
    <property type="molecule type" value="Genomic_DNA"/>
</dbReference>
<comment type="caution">
    <text evidence="1">The sequence shown here is derived from an EMBL/GenBank/DDBJ whole genome shotgun (WGS) entry which is preliminary data.</text>
</comment>
<sequence length="103" mass="11548">MPAPSGEQKKQVLAAVVEEDKDASGSDVNRHYTRDITPLHHYYSGPEEKKYRCSRHLIFDRETNSLSAANDAIPLSLEKNKIPSHTVAFLSHWSSLQSQKGVT</sequence>
<dbReference type="AlphaFoldDB" id="A0A8X6L336"/>
<dbReference type="Proteomes" id="UP000887116">
    <property type="component" value="Unassembled WGS sequence"/>
</dbReference>
<evidence type="ECO:0000313" key="2">
    <source>
        <dbReference type="Proteomes" id="UP000887116"/>
    </source>
</evidence>
<evidence type="ECO:0000313" key="1">
    <source>
        <dbReference type="EMBL" id="GFQ93646.1"/>
    </source>
</evidence>
<accession>A0A8X6L336</accession>
<organism evidence="1 2">
    <name type="scientific">Trichonephila clavata</name>
    <name type="common">Joro spider</name>
    <name type="synonym">Nephila clavata</name>
    <dbReference type="NCBI Taxonomy" id="2740835"/>
    <lineage>
        <taxon>Eukaryota</taxon>
        <taxon>Metazoa</taxon>
        <taxon>Ecdysozoa</taxon>
        <taxon>Arthropoda</taxon>
        <taxon>Chelicerata</taxon>
        <taxon>Arachnida</taxon>
        <taxon>Araneae</taxon>
        <taxon>Araneomorphae</taxon>
        <taxon>Entelegynae</taxon>
        <taxon>Araneoidea</taxon>
        <taxon>Nephilidae</taxon>
        <taxon>Trichonephila</taxon>
    </lineage>
</organism>